<gene>
    <name evidence="1" type="ORF">J2S74_004754</name>
</gene>
<keyword evidence="2" id="KW-1185">Reference proteome</keyword>
<sequence length="31" mass="3763">MKKIKRLKTQKILQQINVKKLIEAKRNKKTL</sequence>
<reference evidence="1 2" key="1">
    <citation type="submission" date="2023-07" db="EMBL/GenBank/DDBJ databases">
        <title>Genomic Encyclopedia of Type Strains, Phase IV (KMG-IV): sequencing the most valuable type-strain genomes for metagenomic binning, comparative biology and taxonomic classification.</title>
        <authorList>
            <person name="Goeker M."/>
        </authorList>
    </citation>
    <scope>NUCLEOTIDE SEQUENCE [LARGE SCALE GENOMIC DNA]</scope>
    <source>
        <strain evidence="1 2">DSM 9768</strain>
    </source>
</reference>
<name>A0ABU0A1D5_9BACI</name>
<accession>A0ABU0A1D5</accession>
<dbReference type="Proteomes" id="UP001230005">
    <property type="component" value="Unassembled WGS sequence"/>
</dbReference>
<comment type="caution">
    <text evidence="1">The sequence shown here is derived from an EMBL/GenBank/DDBJ whole genome shotgun (WGS) entry which is preliminary data.</text>
</comment>
<protein>
    <submittedName>
        <fullName evidence="1">Uncharacterized protein</fullName>
    </submittedName>
</protein>
<proteinExistence type="predicted"/>
<dbReference type="EMBL" id="JAUSUG010000025">
    <property type="protein sequence ID" value="MDQ0257296.1"/>
    <property type="molecule type" value="Genomic_DNA"/>
</dbReference>
<evidence type="ECO:0000313" key="1">
    <source>
        <dbReference type="EMBL" id="MDQ0257296.1"/>
    </source>
</evidence>
<evidence type="ECO:0000313" key="2">
    <source>
        <dbReference type="Proteomes" id="UP001230005"/>
    </source>
</evidence>
<organism evidence="1 2">
    <name type="scientific">Evansella vedderi</name>
    <dbReference type="NCBI Taxonomy" id="38282"/>
    <lineage>
        <taxon>Bacteria</taxon>
        <taxon>Bacillati</taxon>
        <taxon>Bacillota</taxon>
        <taxon>Bacilli</taxon>
        <taxon>Bacillales</taxon>
        <taxon>Bacillaceae</taxon>
        <taxon>Evansella</taxon>
    </lineage>
</organism>